<dbReference type="OrthoDB" id="9794557at2"/>
<sequence length="121" mass="13775">MKRLLILIGAAAVALFFIVYTILYFTNYSEGVRSGELIKLTSKGVLFKTWEGEISQGIAGAQLFQFSITDDAVVGQLENLQGKYVKITYIERYTSFFWLGDSRYFATKVEEETPPYPNTNY</sequence>
<protein>
    <submittedName>
        <fullName evidence="1">6-phosphogluconate dehydrogenase</fullName>
    </submittedName>
</protein>
<dbReference type="AlphaFoldDB" id="A0A2S1LTQ4"/>
<name>A0A2S1LTQ4_9FLAO</name>
<evidence type="ECO:0000313" key="2">
    <source>
        <dbReference type="Proteomes" id="UP000244677"/>
    </source>
</evidence>
<dbReference type="RefSeq" id="WP_108738625.1">
    <property type="nucleotide sequence ID" value="NZ_CP020919.1"/>
</dbReference>
<keyword evidence="2" id="KW-1185">Reference proteome</keyword>
<dbReference type="Proteomes" id="UP000244677">
    <property type="component" value="Chromosome"/>
</dbReference>
<accession>A0A2S1LTQ4</accession>
<reference evidence="1 2" key="1">
    <citation type="submission" date="2017-04" db="EMBL/GenBank/DDBJ databases">
        <title>Complete genome sequence of Flavobacterium kingsejong AJ004.</title>
        <authorList>
            <person name="Lee P.C."/>
        </authorList>
    </citation>
    <scope>NUCLEOTIDE SEQUENCE [LARGE SCALE GENOMIC DNA]</scope>
    <source>
        <strain evidence="1 2">AJ004</strain>
    </source>
</reference>
<evidence type="ECO:0000313" key="1">
    <source>
        <dbReference type="EMBL" id="AWG27137.1"/>
    </source>
</evidence>
<organism evidence="1 2">
    <name type="scientific">Flavobacterium kingsejongi</name>
    <dbReference type="NCBI Taxonomy" id="1678728"/>
    <lineage>
        <taxon>Bacteria</taxon>
        <taxon>Pseudomonadati</taxon>
        <taxon>Bacteroidota</taxon>
        <taxon>Flavobacteriia</taxon>
        <taxon>Flavobacteriales</taxon>
        <taxon>Flavobacteriaceae</taxon>
        <taxon>Flavobacterium</taxon>
    </lineage>
</organism>
<proteinExistence type="predicted"/>
<gene>
    <name evidence="1" type="ORF">FK004_18890</name>
</gene>
<dbReference type="KEGG" id="fki:FK004_18890"/>
<dbReference type="EMBL" id="CP020919">
    <property type="protein sequence ID" value="AWG27137.1"/>
    <property type="molecule type" value="Genomic_DNA"/>
</dbReference>